<dbReference type="PANTHER" id="PTHR12169">
    <property type="entry name" value="ATPASE N2B"/>
    <property type="match status" value="1"/>
</dbReference>
<evidence type="ECO:0000256" key="2">
    <source>
        <dbReference type="ARBA" id="ARBA00022840"/>
    </source>
</evidence>
<gene>
    <name evidence="3" type="primary">zapE</name>
    <name evidence="3" type="ORF">GQE98_02245</name>
</gene>
<organism evidence="3 4">
    <name type="scientific">Sneathiella litorea</name>
    <dbReference type="NCBI Taxonomy" id="2606216"/>
    <lineage>
        <taxon>Bacteria</taxon>
        <taxon>Pseudomonadati</taxon>
        <taxon>Pseudomonadota</taxon>
        <taxon>Alphaproteobacteria</taxon>
        <taxon>Sneathiellales</taxon>
        <taxon>Sneathiellaceae</taxon>
        <taxon>Sneathiella</taxon>
    </lineage>
</organism>
<dbReference type="NCBIfam" id="NF040713">
    <property type="entry name" value="ZapE"/>
    <property type="match status" value="1"/>
</dbReference>
<dbReference type="Gene3D" id="3.40.50.300">
    <property type="entry name" value="P-loop containing nucleotide triphosphate hydrolases"/>
    <property type="match status" value="1"/>
</dbReference>
<reference evidence="3 4" key="1">
    <citation type="submission" date="2019-12" db="EMBL/GenBank/DDBJ databases">
        <title>Snethiella sp. nov. sp. isolated from sea sand.</title>
        <authorList>
            <person name="Kim J."/>
            <person name="Jeong S.E."/>
            <person name="Jung H.S."/>
            <person name="Jeon C.O."/>
        </authorList>
    </citation>
    <scope>NUCLEOTIDE SEQUENCE [LARGE SCALE GENOMIC DNA]</scope>
    <source>
        <strain evidence="3 4">DP05</strain>
    </source>
</reference>
<keyword evidence="3" id="KW-0132">Cell division</keyword>
<evidence type="ECO:0000313" key="3">
    <source>
        <dbReference type="EMBL" id="MZR29446.1"/>
    </source>
</evidence>
<protein>
    <submittedName>
        <fullName evidence="3">Cell division protein ZapE</fullName>
    </submittedName>
</protein>
<dbReference type="Pfam" id="PF03969">
    <property type="entry name" value="AFG1_ATPase"/>
    <property type="match status" value="1"/>
</dbReference>
<evidence type="ECO:0000256" key="1">
    <source>
        <dbReference type="ARBA" id="ARBA00022741"/>
    </source>
</evidence>
<dbReference type="GO" id="GO:0005524">
    <property type="term" value="F:ATP binding"/>
    <property type="evidence" value="ECO:0007669"/>
    <property type="project" value="UniProtKB-KW"/>
</dbReference>
<dbReference type="InterPro" id="IPR005654">
    <property type="entry name" value="ATPase_AFG1-like"/>
</dbReference>
<dbReference type="SUPFAM" id="SSF52540">
    <property type="entry name" value="P-loop containing nucleoside triphosphate hydrolases"/>
    <property type="match status" value="1"/>
</dbReference>
<dbReference type="GO" id="GO:0005737">
    <property type="term" value="C:cytoplasm"/>
    <property type="evidence" value="ECO:0007669"/>
    <property type="project" value="TreeGrafter"/>
</dbReference>
<keyword evidence="4" id="KW-1185">Reference proteome</keyword>
<dbReference type="RefSeq" id="WP_161313917.1">
    <property type="nucleotide sequence ID" value="NZ_WTUW01000001.1"/>
</dbReference>
<dbReference type="PANTHER" id="PTHR12169:SF6">
    <property type="entry name" value="AFG1-LIKE ATPASE"/>
    <property type="match status" value="1"/>
</dbReference>
<keyword evidence="3" id="KW-0131">Cell cycle</keyword>
<keyword evidence="1" id="KW-0547">Nucleotide-binding</keyword>
<dbReference type="GO" id="GO:0016887">
    <property type="term" value="F:ATP hydrolysis activity"/>
    <property type="evidence" value="ECO:0007669"/>
    <property type="project" value="InterPro"/>
</dbReference>
<accession>A0A6L8W304</accession>
<dbReference type="EMBL" id="WTUW01000001">
    <property type="protein sequence ID" value="MZR29446.1"/>
    <property type="molecule type" value="Genomic_DNA"/>
</dbReference>
<comment type="caution">
    <text evidence="3">The sequence shown here is derived from an EMBL/GenBank/DDBJ whole genome shotgun (WGS) entry which is preliminary data.</text>
</comment>
<keyword evidence="2" id="KW-0067">ATP-binding</keyword>
<dbReference type="InterPro" id="IPR027417">
    <property type="entry name" value="P-loop_NTPase"/>
</dbReference>
<name>A0A6L8W304_9PROT</name>
<proteinExistence type="predicted"/>
<sequence>MTDVTGPLDAYRKLIASNQLQHDPIQLLAVEKLQTLHRRLVNYDPGTSPKWTHIFRLGPRKPRVEPPQGLYIYGDVGRGKSMLMDLFFETAPVTHKRRVHFHAFMLEVHAFMHQERQKQSRGDEDPVIALANSITENAWLLCFDEFQVTDVADAMILGRLFEMLFDRGVVVVATSNRVPDDLYKDGLNRQLFLPFIDLLKDQLDILHLAGGRDYRLERLAEHPVYFTPLDDAAANEMDRIFTEMTEGYKPAPQTLTTQGRNLDVKRAAHGVARFTFEELCARPLGASDYLTLTEHFHTLLLEDVPQLSAARRNESKRFVTLVDILYEAGANLVISADVEAEDLYPEGDGKFEFARTVSRLMEMRSEDYLKGRKGK</sequence>
<dbReference type="AlphaFoldDB" id="A0A6L8W304"/>
<evidence type="ECO:0000313" key="4">
    <source>
        <dbReference type="Proteomes" id="UP000476030"/>
    </source>
</evidence>
<dbReference type="Proteomes" id="UP000476030">
    <property type="component" value="Unassembled WGS sequence"/>
</dbReference>
<dbReference type="GO" id="GO:0051301">
    <property type="term" value="P:cell division"/>
    <property type="evidence" value="ECO:0007669"/>
    <property type="project" value="UniProtKB-KW"/>
</dbReference>